<dbReference type="InterPro" id="IPR013083">
    <property type="entry name" value="Znf_RING/FYVE/PHD"/>
</dbReference>
<dbReference type="InterPro" id="IPR000387">
    <property type="entry name" value="Tyr_Pase_dom"/>
</dbReference>
<dbReference type="SUPFAM" id="SSF50729">
    <property type="entry name" value="PH domain-like"/>
    <property type="match status" value="1"/>
</dbReference>
<dbReference type="EMBL" id="OA565531">
    <property type="protein sequence ID" value="CAD7197215.1"/>
    <property type="molecule type" value="Genomic_DNA"/>
</dbReference>
<evidence type="ECO:0000256" key="7">
    <source>
        <dbReference type="ARBA" id="ARBA00022771"/>
    </source>
</evidence>
<dbReference type="CDD" id="cd13210">
    <property type="entry name" value="PH-GRAM_MTMR6-like"/>
    <property type="match status" value="1"/>
</dbReference>
<dbReference type="InterPro" id="IPR030564">
    <property type="entry name" value="Myotubularin"/>
</dbReference>
<dbReference type="InterPro" id="IPR016130">
    <property type="entry name" value="Tyr_Pase_AS"/>
</dbReference>
<reference evidence="20" key="1">
    <citation type="submission" date="2020-11" db="EMBL/GenBank/DDBJ databases">
        <authorList>
            <person name="Tran Van P."/>
        </authorList>
    </citation>
    <scope>NUCLEOTIDE SEQUENCE</scope>
</reference>
<evidence type="ECO:0000256" key="12">
    <source>
        <dbReference type="ARBA" id="ARBA00032571"/>
    </source>
</evidence>
<comment type="similarity">
    <text evidence="3">Belongs to the protein-tyrosine phosphatase family. Non-receptor class myotubularin subfamily.</text>
</comment>
<dbReference type="GO" id="GO:0012505">
    <property type="term" value="C:endomembrane system"/>
    <property type="evidence" value="ECO:0007669"/>
    <property type="project" value="UniProtKB-SubCell"/>
</dbReference>
<dbReference type="InterPro" id="IPR003595">
    <property type="entry name" value="Tyr_Pase_cat"/>
</dbReference>
<dbReference type="InterPro" id="IPR010569">
    <property type="entry name" value="Myotubularin-like_Pase_dom"/>
</dbReference>
<dbReference type="PROSITE" id="PS00383">
    <property type="entry name" value="TYR_PHOSPHATASE_1"/>
    <property type="match status" value="1"/>
</dbReference>
<evidence type="ECO:0000256" key="2">
    <source>
        <dbReference type="ARBA" id="ARBA00004496"/>
    </source>
</evidence>
<evidence type="ECO:0000256" key="11">
    <source>
        <dbReference type="ARBA" id="ARBA00023136"/>
    </source>
</evidence>
<dbReference type="Gene3D" id="3.30.40.10">
    <property type="entry name" value="Zinc/RING finger domain, C3HC4 (zinc finger)"/>
    <property type="match status" value="1"/>
</dbReference>
<dbReference type="InterPro" id="IPR029021">
    <property type="entry name" value="Prot-tyrosine_phosphatase-like"/>
</dbReference>
<dbReference type="Pfam" id="PF06602">
    <property type="entry name" value="Myotub-related"/>
    <property type="match status" value="1"/>
</dbReference>
<dbReference type="InterPro" id="IPR011011">
    <property type="entry name" value="Znf_FYVE_PHD"/>
</dbReference>
<feature type="domain" description="Tyrosine specific protein phosphatases" evidence="17">
    <location>
        <begin position="507"/>
        <end position="550"/>
    </location>
</feature>
<dbReference type="FunFam" id="2.30.29.30:FF:000135">
    <property type="entry name" value="Myotubularin related protein 6"/>
    <property type="match status" value="1"/>
</dbReference>
<feature type="binding site" evidence="14">
    <location>
        <begin position="475"/>
        <end position="476"/>
    </location>
    <ligand>
        <name>substrate</name>
    </ligand>
</feature>
<dbReference type="GO" id="GO:0046856">
    <property type="term" value="P:phosphatidylinositol dephosphorylation"/>
    <property type="evidence" value="ECO:0007669"/>
    <property type="project" value="TreeGrafter"/>
</dbReference>
<protein>
    <recommendedName>
        <fullName evidence="4">phosphatidylinositol-3,5-bisphosphate 3-phosphatase</fullName>
        <ecNumber evidence="4">3.1.3.95</ecNumber>
    </recommendedName>
    <alternativeName>
        <fullName evidence="12">Phosphatidylinositol-3,5-bisphosphate 3-phosphatase</fullName>
    </alternativeName>
</protein>
<dbReference type="SUPFAM" id="SSF52799">
    <property type="entry name" value="(Phosphotyrosine protein) phosphatases II"/>
    <property type="match status" value="1"/>
</dbReference>
<dbReference type="PANTHER" id="PTHR10807:SF8">
    <property type="entry name" value="PHOSPHATIDYLINOSITOL-3-PHOSPHATE PHOSPHATASE"/>
    <property type="match status" value="1"/>
</dbReference>
<keyword evidence="7 15" id="KW-0863">Zinc-finger</keyword>
<keyword evidence="9" id="KW-0862">Zinc</keyword>
<evidence type="ECO:0000256" key="9">
    <source>
        <dbReference type="ARBA" id="ARBA00022833"/>
    </source>
</evidence>
<comment type="subcellular location">
    <subcellularLocation>
        <location evidence="2">Cytoplasm</location>
    </subcellularLocation>
    <subcellularLocation>
        <location evidence="1">Endomembrane system</location>
        <topology evidence="1">Peripheral membrane protein</topology>
    </subcellularLocation>
</comment>
<gene>
    <name evidence="20" type="ORF">TDIB3V08_LOCUS3527</name>
</gene>
<dbReference type="SUPFAM" id="SSF57903">
    <property type="entry name" value="FYVE/PHD zinc finger"/>
    <property type="match status" value="1"/>
</dbReference>
<dbReference type="Pfam" id="PF01363">
    <property type="entry name" value="FYVE"/>
    <property type="match status" value="1"/>
</dbReference>
<evidence type="ECO:0000259" key="18">
    <source>
        <dbReference type="PROSITE" id="PS50178"/>
    </source>
</evidence>
<evidence type="ECO:0000256" key="1">
    <source>
        <dbReference type="ARBA" id="ARBA00004184"/>
    </source>
</evidence>
<feature type="domain" description="Myotubularin phosphatase" evidence="19">
    <location>
        <begin position="327"/>
        <end position="698"/>
    </location>
</feature>
<evidence type="ECO:0000313" key="20">
    <source>
        <dbReference type="EMBL" id="CAD7197215.1"/>
    </source>
</evidence>
<dbReference type="PANTHER" id="PTHR10807">
    <property type="entry name" value="MYOTUBULARIN-RELATED"/>
    <property type="match status" value="1"/>
</dbReference>
<sequence length="883" mass="101016">MKVWFHCVATVQGKNLYVKTSDHEGHATCHHANLCHDHPWNIFSSCSHVSILQSLQHFETNEHNCFMSALFISPQTSLLSMKHSMFLGIFVELADICFLGFSTSCSKHDDRDYDDDDRDYDDNRDDDDGDGDDNDDMGLGMNMVILEEVHSHLFVIRDENVLENHPQCTQPESNLDFPLIGSPVYCENEARDLSGVKCCIAEEMELIKTPKIENVRMLDRYNTHKPSVGTLYPTATHLIFVDPDAKKETFILCMHISTVEKLPLTTTGSPLQIRCKTFLSVTFVIPREKDCHEIYTFLQKLSQPMNIKDLFCFRYTSGTEDIPQGAGWNFFDLQSEFQRMGAPNDQWSLSLLNKDYELCDTYPRYLYVPSSASTTLLLGSSRFRSKGRLPVLTYLHKNKAAITRCSQPLSGFKARCVEDEKMLNCVLATNPNKNYMFVVDTRPKINAMANRAAGKGYENENFYTNIRFHFLGIENIHVMRTSLVKLIETCELKSPSMSNFLSGLESSGWLKHVKSVIETSWFIACALEDGISVVVHCSDGWDRTAQVCSLAGIFLDPYYRTIQGFQSLIEKDWLSFGHKFSERCAHVVGDPKEVSPVFTQFIDCIWQLTQQFPSAFQFNERFLLILHDHVQSCQFGTFVGNCEKERMDLRLKECTFSLWGYMANHMNEYINPLYLDAVHDLLVPNVAPQNIRFWRGMYCRFEGGIHPREPLGDLLLATLDHSSSLEDHVRLLTKRINYLKQQLEAKRTTSLDADPLDNKTVHRKEEVGNIADTRALLKINQLVNNAASMKTSCAEISGVDQLTMELDSVSLEWKSHRNVKVCVCTLPFDHFSMKYHCWKCGDVLCMRCIYKHTALPGHLSQRAVPVCRPCYQQIRHSLSMETP</sequence>
<keyword evidence="11" id="KW-0472">Membrane</keyword>
<dbReference type="Gene3D" id="2.30.29.30">
    <property type="entry name" value="Pleckstrin-homology domain (PH domain)/Phosphotyrosine-binding domain (PTB)"/>
    <property type="match status" value="1"/>
</dbReference>
<evidence type="ECO:0000256" key="8">
    <source>
        <dbReference type="ARBA" id="ARBA00022801"/>
    </source>
</evidence>
<dbReference type="InterPro" id="IPR017455">
    <property type="entry name" value="Znf_FYVE-rel"/>
</dbReference>
<evidence type="ECO:0000259" key="17">
    <source>
        <dbReference type="PROSITE" id="PS50056"/>
    </source>
</evidence>
<dbReference type="GO" id="GO:0005737">
    <property type="term" value="C:cytoplasm"/>
    <property type="evidence" value="ECO:0007669"/>
    <property type="project" value="UniProtKB-SubCell"/>
</dbReference>
<dbReference type="SMART" id="SM00064">
    <property type="entry name" value="FYVE"/>
    <property type="match status" value="1"/>
</dbReference>
<evidence type="ECO:0000256" key="3">
    <source>
        <dbReference type="ARBA" id="ARBA00007471"/>
    </source>
</evidence>
<evidence type="ECO:0000256" key="5">
    <source>
        <dbReference type="ARBA" id="ARBA00022490"/>
    </source>
</evidence>
<accession>A0A7R8Z5T7</accession>
<dbReference type="SMART" id="SM00404">
    <property type="entry name" value="PTPc_motif"/>
    <property type="match status" value="1"/>
</dbReference>
<feature type="active site" description="Phosphocysteine intermediate" evidence="13">
    <location>
        <position position="537"/>
    </location>
</feature>
<feature type="compositionally biased region" description="Acidic residues" evidence="16">
    <location>
        <begin position="112"/>
        <end position="136"/>
    </location>
</feature>
<evidence type="ECO:0000256" key="14">
    <source>
        <dbReference type="PIRSR" id="PIRSR630564-2"/>
    </source>
</evidence>
<feature type="domain" description="FYVE-type" evidence="18">
    <location>
        <begin position="824"/>
        <end position="875"/>
    </location>
</feature>
<dbReference type="AlphaFoldDB" id="A0A7R8Z5T7"/>
<keyword evidence="5" id="KW-0963">Cytoplasm</keyword>
<evidence type="ECO:0000256" key="4">
    <source>
        <dbReference type="ARBA" id="ARBA00012903"/>
    </source>
</evidence>
<dbReference type="Pfam" id="PF21098">
    <property type="entry name" value="PH-GRAM_MTMR6-like"/>
    <property type="match status" value="1"/>
</dbReference>
<proteinExistence type="inferred from homology"/>
<dbReference type="CDD" id="cd15738">
    <property type="entry name" value="FYVE_MTMR_unchar"/>
    <property type="match status" value="1"/>
</dbReference>
<evidence type="ECO:0000256" key="16">
    <source>
        <dbReference type="SAM" id="MobiDB-lite"/>
    </source>
</evidence>
<dbReference type="PROSITE" id="PS50178">
    <property type="entry name" value="ZF_FYVE"/>
    <property type="match status" value="1"/>
</dbReference>
<dbReference type="GO" id="GO:0052629">
    <property type="term" value="F:phosphatidylinositol-3,5-bisphosphate 3-phosphatase activity"/>
    <property type="evidence" value="ECO:0007669"/>
    <property type="project" value="UniProtKB-EC"/>
</dbReference>
<name>A0A7R8Z5T7_TIMDO</name>
<dbReference type="GO" id="GO:0008270">
    <property type="term" value="F:zinc ion binding"/>
    <property type="evidence" value="ECO:0007669"/>
    <property type="project" value="UniProtKB-KW"/>
</dbReference>
<evidence type="ECO:0000256" key="13">
    <source>
        <dbReference type="PIRSR" id="PIRSR630564-1"/>
    </source>
</evidence>
<evidence type="ECO:0000256" key="15">
    <source>
        <dbReference type="PROSITE-ProRule" id="PRU00091"/>
    </source>
</evidence>
<feature type="binding site" evidence="14">
    <location>
        <begin position="537"/>
        <end position="543"/>
    </location>
    <ligand>
        <name>substrate</name>
    </ligand>
</feature>
<dbReference type="PROSITE" id="PS51339">
    <property type="entry name" value="PPASE_MYOTUBULARIN"/>
    <property type="match status" value="1"/>
</dbReference>
<feature type="region of interest" description="Disordered" evidence="16">
    <location>
        <begin position="106"/>
        <end position="136"/>
    </location>
</feature>
<evidence type="ECO:0000256" key="6">
    <source>
        <dbReference type="ARBA" id="ARBA00022723"/>
    </source>
</evidence>
<dbReference type="InterPro" id="IPR011993">
    <property type="entry name" value="PH-like_dom_sf"/>
</dbReference>
<keyword evidence="10" id="KW-0443">Lipid metabolism</keyword>
<dbReference type="CDD" id="cd14532">
    <property type="entry name" value="PTP-MTMR6-like"/>
    <property type="match status" value="1"/>
</dbReference>
<dbReference type="InterPro" id="IPR048994">
    <property type="entry name" value="PH-GRAM_MTMR6-9"/>
</dbReference>
<dbReference type="PROSITE" id="PS50056">
    <property type="entry name" value="TYR_PHOSPHATASE_2"/>
    <property type="match status" value="1"/>
</dbReference>
<dbReference type="GO" id="GO:0004438">
    <property type="term" value="F:phosphatidylinositol-3-phosphate phosphatase activity"/>
    <property type="evidence" value="ECO:0007669"/>
    <property type="project" value="TreeGrafter"/>
</dbReference>
<dbReference type="InterPro" id="IPR000306">
    <property type="entry name" value="Znf_FYVE"/>
</dbReference>
<evidence type="ECO:0000256" key="10">
    <source>
        <dbReference type="ARBA" id="ARBA00023098"/>
    </source>
</evidence>
<keyword evidence="6" id="KW-0479">Metal-binding</keyword>
<evidence type="ECO:0000259" key="19">
    <source>
        <dbReference type="PROSITE" id="PS51339"/>
    </source>
</evidence>
<keyword evidence="8" id="KW-0378">Hydrolase</keyword>
<dbReference type="EC" id="3.1.3.95" evidence="4"/>
<organism evidence="20">
    <name type="scientific">Timema douglasi</name>
    <name type="common">Walking stick</name>
    <dbReference type="NCBI Taxonomy" id="61478"/>
    <lineage>
        <taxon>Eukaryota</taxon>
        <taxon>Metazoa</taxon>
        <taxon>Ecdysozoa</taxon>
        <taxon>Arthropoda</taxon>
        <taxon>Hexapoda</taxon>
        <taxon>Insecta</taxon>
        <taxon>Pterygota</taxon>
        <taxon>Neoptera</taxon>
        <taxon>Polyneoptera</taxon>
        <taxon>Phasmatodea</taxon>
        <taxon>Timematodea</taxon>
        <taxon>Timematoidea</taxon>
        <taxon>Timematidae</taxon>
        <taxon>Timema</taxon>
    </lineage>
</organism>